<dbReference type="HOGENOM" id="CLU_030435_0_0_1"/>
<feature type="compositionally biased region" description="Pro residues" evidence="1">
    <location>
        <begin position="105"/>
        <end position="118"/>
    </location>
</feature>
<feature type="compositionally biased region" description="Low complexity" evidence="1">
    <location>
        <begin position="331"/>
        <end position="340"/>
    </location>
</feature>
<protein>
    <submittedName>
        <fullName evidence="2">Uncharacterized protein</fullName>
    </submittedName>
</protein>
<reference evidence="2 3" key="1">
    <citation type="journal article" date="2012" name="Science">
        <title>The Paleozoic origin of enzymatic lignin decomposition reconstructed from 31 fungal genomes.</title>
        <authorList>
            <person name="Floudas D."/>
            <person name="Binder M."/>
            <person name="Riley R."/>
            <person name="Barry K."/>
            <person name="Blanchette R.A."/>
            <person name="Henrissat B."/>
            <person name="Martinez A.T."/>
            <person name="Otillar R."/>
            <person name="Spatafora J.W."/>
            <person name="Yadav J.S."/>
            <person name="Aerts A."/>
            <person name="Benoit I."/>
            <person name="Boyd A."/>
            <person name="Carlson A."/>
            <person name="Copeland A."/>
            <person name="Coutinho P.M."/>
            <person name="de Vries R.P."/>
            <person name="Ferreira P."/>
            <person name="Findley K."/>
            <person name="Foster B."/>
            <person name="Gaskell J."/>
            <person name="Glotzer D."/>
            <person name="Gorecki P."/>
            <person name="Heitman J."/>
            <person name="Hesse C."/>
            <person name="Hori C."/>
            <person name="Igarashi K."/>
            <person name="Jurgens J.A."/>
            <person name="Kallen N."/>
            <person name="Kersten P."/>
            <person name="Kohler A."/>
            <person name="Kuees U."/>
            <person name="Kumar T.K.A."/>
            <person name="Kuo A."/>
            <person name="LaButti K."/>
            <person name="Larrondo L.F."/>
            <person name="Lindquist E."/>
            <person name="Ling A."/>
            <person name="Lombard V."/>
            <person name="Lucas S."/>
            <person name="Lundell T."/>
            <person name="Martin R."/>
            <person name="McLaughlin D.J."/>
            <person name="Morgenstern I."/>
            <person name="Morin E."/>
            <person name="Murat C."/>
            <person name="Nagy L.G."/>
            <person name="Nolan M."/>
            <person name="Ohm R.A."/>
            <person name="Patyshakuliyeva A."/>
            <person name="Rokas A."/>
            <person name="Ruiz-Duenas F.J."/>
            <person name="Sabat G."/>
            <person name="Salamov A."/>
            <person name="Samejima M."/>
            <person name="Schmutz J."/>
            <person name="Slot J.C."/>
            <person name="St John F."/>
            <person name="Stenlid J."/>
            <person name="Sun H."/>
            <person name="Sun S."/>
            <person name="Syed K."/>
            <person name="Tsang A."/>
            <person name="Wiebenga A."/>
            <person name="Young D."/>
            <person name="Pisabarro A."/>
            <person name="Eastwood D.C."/>
            <person name="Martin F."/>
            <person name="Cullen D."/>
            <person name="Grigoriev I.V."/>
            <person name="Hibbett D.S."/>
        </authorList>
    </citation>
    <scope>NUCLEOTIDE SEQUENCE</scope>
    <source>
        <strain evidence="3">FP-58527</strain>
    </source>
</reference>
<name>S8DFZ5_FOMSC</name>
<keyword evidence="3" id="KW-1185">Reference proteome</keyword>
<feature type="compositionally biased region" description="Low complexity" evidence="1">
    <location>
        <begin position="159"/>
        <end position="172"/>
    </location>
</feature>
<sequence>MVPAASAAASSLPYRVQSPVLPLAGSSPIYDGSTSPIRGGSPSPSIADIELGYPDSRSPSPAMPPPPPRDEPLFLPGTPTPPATPLRPRSPFGPLQTTPSSWATTPPPPQPLEPPSAPPHVTRTASGGTRIVLPAGYRPAPVPFSSRSSAPPSSPSRPPASAGDAAPSGARGQSAPSAPPVYTQSLPPLLATVPASGETRARDPTPPLPTMQGSKKRFGRGHFIYEAVQPCRVCAKLEQSQRCRVDGDPSHSCAYCVFRKQRCSLVNTPYLIRYVGGHHDVPRAAAIRVPIAPPPFSRLVPGPIALPTDLRDAYRPQGSVPSVPPAPSPAAPSTAGPSQPRAAPTPAGPTLRERTTGLAASSRLAAEAVRTLRPLPPRRTRQPKSKKTAVGKGKARADPDSDFENTEDEEDEIDEPESEDE</sequence>
<dbReference type="InParanoid" id="S8DFZ5"/>
<feature type="compositionally biased region" description="Basic residues" evidence="1">
    <location>
        <begin position="376"/>
        <end position="389"/>
    </location>
</feature>
<evidence type="ECO:0000256" key="1">
    <source>
        <dbReference type="SAM" id="MobiDB-lite"/>
    </source>
</evidence>
<dbReference type="STRING" id="743788.S8DFZ5"/>
<evidence type="ECO:0000313" key="2">
    <source>
        <dbReference type="EMBL" id="EPS92506.1"/>
    </source>
</evidence>
<organism evidence="2 3">
    <name type="scientific">Fomitopsis schrenkii</name>
    <name type="common">Brown rot fungus</name>
    <dbReference type="NCBI Taxonomy" id="2126942"/>
    <lineage>
        <taxon>Eukaryota</taxon>
        <taxon>Fungi</taxon>
        <taxon>Dikarya</taxon>
        <taxon>Basidiomycota</taxon>
        <taxon>Agaricomycotina</taxon>
        <taxon>Agaricomycetes</taxon>
        <taxon>Polyporales</taxon>
        <taxon>Fomitopsis</taxon>
    </lineage>
</organism>
<proteinExistence type="predicted"/>
<feature type="compositionally biased region" description="Acidic residues" evidence="1">
    <location>
        <begin position="400"/>
        <end position="421"/>
    </location>
</feature>
<feature type="region of interest" description="Disordered" evidence="1">
    <location>
        <begin position="308"/>
        <end position="421"/>
    </location>
</feature>
<evidence type="ECO:0000313" key="3">
    <source>
        <dbReference type="Proteomes" id="UP000015241"/>
    </source>
</evidence>
<feature type="compositionally biased region" description="Low complexity" evidence="1">
    <location>
        <begin position="1"/>
        <end position="11"/>
    </location>
</feature>
<dbReference type="AlphaFoldDB" id="S8DFZ5"/>
<gene>
    <name evidence="2" type="ORF">FOMPIDRAFT_94197</name>
</gene>
<feature type="region of interest" description="Disordered" evidence="1">
    <location>
        <begin position="1"/>
        <end position="216"/>
    </location>
</feature>
<feature type="compositionally biased region" description="Low complexity" evidence="1">
    <location>
        <begin position="32"/>
        <end position="45"/>
    </location>
</feature>
<dbReference type="Proteomes" id="UP000015241">
    <property type="component" value="Unassembled WGS sequence"/>
</dbReference>
<accession>S8DFZ5</accession>
<dbReference type="EMBL" id="KE504524">
    <property type="protein sequence ID" value="EPS92506.1"/>
    <property type="molecule type" value="Genomic_DNA"/>
</dbReference>